<feature type="region of interest" description="Disordered" evidence="1">
    <location>
        <begin position="230"/>
        <end position="307"/>
    </location>
</feature>
<organism evidence="2">
    <name type="scientific">Diabrotica virgifera virgifera</name>
    <name type="common">western corn rootworm</name>
    <dbReference type="NCBI Taxonomy" id="50390"/>
    <lineage>
        <taxon>Eukaryota</taxon>
        <taxon>Metazoa</taxon>
        <taxon>Ecdysozoa</taxon>
        <taxon>Arthropoda</taxon>
        <taxon>Hexapoda</taxon>
        <taxon>Insecta</taxon>
        <taxon>Pterygota</taxon>
        <taxon>Neoptera</taxon>
        <taxon>Endopterygota</taxon>
        <taxon>Coleoptera</taxon>
        <taxon>Polyphaga</taxon>
        <taxon>Cucujiformia</taxon>
        <taxon>Chrysomeloidea</taxon>
        <taxon>Chrysomelidae</taxon>
        <taxon>Galerucinae</taxon>
        <taxon>Diabroticina</taxon>
        <taxon>Diabroticites</taxon>
        <taxon>Diabrotica</taxon>
    </lineage>
</organism>
<proteinExistence type="predicted"/>
<dbReference type="RefSeq" id="XP_028136783.1">
    <property type="nucleotide sequence ID" value="XM_028280982.1"/>
</dbReference>
<accession>A0A6P7FV29</accession>
<evidence type="ECO:0000313" key="2">
    <source>
        <dbReference type="RefSeq" id="XP_028136783.1"/>
    </source>
</evidence>
<evidence type="ECO:0000256" key="1">
    <source>
        <dbReference type="SAM" id="MobiDB-lite"/>
    </source>
</evidence>
<gene>
    <name evidence="2" type="primary">LOC114331403</name>
</gene>
<dbReference type="InParanoid" id="A0A6P7FV29"/>
<name>A0A6P7FV29_DIAVI</name>
<dbReference type="AlphaFoldDB" id="A0A6P7FV29"/>
<feature type="compositionally biased region" description="Basic and acidic residues" evidence="1">
    <location>
        <begin position="284"/>
        <end position="294"/>
    </location>
</feature>
<sequence length="307" mass="34488">MELRQIIKSYLNRQGKNITRFKDNTPGIDWVKSFLSRHKDLTARIASNIKRSRAALNADQMTEYIENLRQTITGVEPDAIFNYDETNLTDDPGKNKVLTKRGVKYPERICNSSKSSISLMMCGNAAGELLPPYVVYKSKNLWDTGTENGPSGKRYANTASGWFESQNVQIQAFKCGIVPCDVTPLLERLKTTKRSNVITDSDSTNNKSSSSDIENTFIQYLEDKRKEATKFKTQQKKGSHKVPAGQSIAHSEISLKDLTEASTSTPHKAVEPEIVDDSEENNVLDDHFPVGRDSSDDEINEVQEMEE</sequence>
<reference evidence="2" key="1">
    <citation type="submission" date="2025-08" db="UniProtKB">
        <authorList>
            <consortium name="RefSeq"/>
        </authorList>
    </citation>
    <scope>IDENTIFICATION</scope>
    <source>
        <tissue evidence="2">Whole insect</tissue>
    </source>
</reference>
<feature type="compositionally biased region" description="Acidic residues" evidence="1">
    <location>
        <begin position="295"/>
        <end position="307"/>
    </location>
</feature>
<protein>
    <submittedName>
        <fullName evidence="2">Uncharacterized protein LOC114331403</fullName>
    </submittedName>
</protein>
<feature type="compositionally biased region" description="Acidic residues" evidence="1">
    <location>
        <begin position="273"/>
        <end position="283"/>
    </location>
</feature>